<name>A0AAN7CFZ2_9PEZI</name>
<gene>
    <name evidence="1" type="ORF">C8A03DRAFT_12401</name>
</gene>
<accession>A0AAN7CFZ2</accession>
<organism evidence="1 2">
    <name type="scientific">Achaetomium macrosporum</name>
    <dbReference type="NCBI Taxonomy" id="79813"/>
    <lineage>
        <taxon>Eukaryota</taxon>
        <taxon>Fungi</taxon>
        <taxon>Dikarya</taxon>
        <taxon>Ascomycota</taxon>
        <taxon>Pezizomycotina</taxon>
        <taxon>Sordariomycetes</taxon>
        <taxon>Sordariomycetidae</taxon>
        <taxon>Sordariales</taxon>
        <taxon>Chaetomiaceae</taxon>
        <taxon>Achaetomium</taxon>
    </lineage>
</organism>
<reference evidence="1" key="1">
    <citation type="journal article" date="2023" name="Mol. Phylogenet. Evol.">
        <title>Genome-scale phylogeny and comparative genomics of the fungal order Sordariales.</title>
        <authorList>
            <person name="Hensen N."/>
            <person name="Bonometti L."/>
            <person name="Westerberg I."/>
            <person name="Brannstrom I.O."/>
            <person name="Guillou S."/>
            <person name="Cros-Aarteil S."/>
            <person name="Calhoun S."/>
            <person name="Haridas S."/>
            <person name="Kuo A."/>
            <person name="Mondo S."/>
            <person name="Pangilinan J."/>
            <person name="Riley R."/>
            <person name="LaButti K."/>
            <person name="Andreopoulos B."/>
            <person name="Lipzen A."/>
            <person name="Chen C."/>
            <person name="Yan M."/>
            <person name="Daum C."/>
            <person name="Ng V."/>
            <person name="Clum A."/>
            <person name="Steindorff A."/>
            <person name="Ohm R.A."/>
            <person name="Martin F."/>
            <person name="Silar P."/>
            <person name="Natvig D.O."/>
            <person name="Lalanne C."/>
            <person name="Gautier V."/>
            <person name="Ament-Velasquez S.L."/>
            <person name="Kruys A."/>
            <person name="Hutchinson M.I."/>
            <person name="Powell A.J."/>
            <person name="Barry K."/>
            <person name="Miller A.N."/>
            <person name="Grigoriev I.V."/>
            <person name="Debuchy R."/>
            <person name="Gladieux P."/>
            <person name="Hiltunen Thoren M."/>
            <person name="Johannesson H."/>
        </authorList>
    </citation>
    <scope>NUCLEOTIDE SEQUENCE</scope>
    <source>
        <strain evidence="1">CBS 532.94</strain>
    </source>
</reference>
<proteinExistence type="predicted"/>
<evidence type="ECO:0000313" key="1">
    <source>
        <dbReference type="EMBL" id="KAK4241344.1"/>
    </source>
</evidence>
<reference evidence="1" key="2">
    <citation type="submission" date="2023-05" db="EMBL/GenBank/DDBJ databases">
        <authorList>
            <consortium name="Lawrence Berkeley National Laboratory"/>
            <person name="Steindorff A."/>
            <person name="Hensen N."/>
            <person name="Bonometti L."/>
            <person name="Westerberg I."/>
            <person name="Brannstrom I.O."/>
            <person name="Guillou S."/>
            <person name="Cros-Aarteil S."/>
            <person name="Calhoun S."/>
            <person name="Haridas S."/>
            <person name="Kuo A."/>
            <person name="Mondo S."/>
            <person name="Pangilinan J."/>
            <person name="Riley R."/>
            <person name="Labutti K."/>
            <person name="Andreopoulos B."/>
            <person name="Lipzen A."/>
            <person name="Chen C."/>
            <person name="Yanf M."/>
            <person name="Daum C."/>
            <person name="Ng V."/>
            <person name="Clum A."/>
            <person name="Ohm R."/>
            <person name="Martin F."/>
            <person name="Silar P."/>
            <person name="Natvig D."/>
            <person name="Lalanne C."/>
            <person name="Gautier V."/>
            <person name="Ament-Velasquez S.L."/>
            <person name="Kruys A."/>
            <person name="Hutchinson M.I."/>
            <person name="Powell A.J."/>
            <person name="Barry K."/>
            <person name="Miller A.N."/>
            <person name="Grigoriev I.V."/>
            <person name="Debuchy R."/>
            <person name="Gladieux P."/>
            <person name="Thoren M.H."/>
            <person name="Johannesson H."/>
        </authorList>
    </citation>
    <scope>NUCLEOTIDE SEQUENCE</scope>
    <source>
        <strain evidence="1">CBS 532.94</strain>
    </source>
</reference>
<evidence type="ECO:0000313" key="2">
    <source>
        <dbReference type="Proteomes" id="UP001303760"/>
    </source>
</evidence>
<dbReference type="EMBL" id="MU860024">
    <property type="protein sequence ID" value="KAK4241344.1"/>
    <property type="molecule type" value="Genomic_DNA"/>
</dbReference>
<dbReference type="Proteomes" id="UP001303760">
    <property type="component" value="Unassembled WGS sequence"/>
</dbReference>
<sequence length="171" mass="19677">MCEWEEYIFNCRDEHSEFRKWSKCHRARNHPGGHCKSVKRVTRCWPQGRPCDRCCEARRRAWEWRAYLDGPGQAVLADPAQQEAAWQAFVQAAGLNEEQTAAVSEAVAQGHCQARASNTWWRWMQQYGQGKDETERAAAWRGFCTELGLNEAQAAAVWQDYVQAQGQEQGQ</sequence>
<comment type="caution">
    <text evidence="1">The sequence shown here is derived from an EMBL/GenBank/DDBJ whole genome shotgun (WGS) entry which is preliminary data.</text>
</comment>
<dbReference type="AlphaFoldDB" id="A0AAN7CFZ2"/>
<protein>
    <submittedName>
        <fullName evidence="1">Uncharacterized protein</fullName>
    </submittedName>
</protein>
<keyword evidence="2" id="KW-1185">Reference proteome</keyword>